<reference evidence="2 3" key="1">
    <citation type="submission" date="2023-02" db="EMBL/GenBank/DDBJ databases">
        <title>LHISI_Scaffold_Assembly.</title>
        <authorList>
            <person name="Stuart O.P."/>
            <person name="Cleave R."/>
            <person name="Magrath M.J.L."/>
            <person name="Mikheyev A.S."/>
        </authorList>
    </citation>
    <scope>NUCLEOTIDE SEQUENCE [LARGE SCALE GENOMIC DNA]</scope>
    <source>
        <strain evidence="2">Daus_M_001</strain>
        <tissue evidence="2">Leg muscle</tissue>
    </source>
</reference>
<evidence type="ECO:0008006" key="4">
    <source>
        <dbReference type="Google" id="ProtNLM"/>
    </source>
</evidence>
<sequence>MDCRFNPLTGVSEPMRVKLGEYGTAPECRGGGNGRSPRKPAYQRHCLARFPHATRLQDKSLPKEAITTNIIARPPPDQSKQGSILGRVTPGFSHVGMVPDDASGRQVFSRFSRSPRSCIPALLHTHLISPSSALKTSLLRAAQISQLSTGSDIFPSMLNARREELTSLKANGLLQSKRKGRRSDWPPRETQVGFDVQRGLGRILAPEGKFNTDAPSSRRLAGREVLNFPRHERHPFINGSLNSSQIVAQSHWLTYCPRRIWLFEDLRRPSRSVRVAQHRNQMYVKLIMRNFPALGAHKKEKLYVEKDGSFVVRKSGKFKARKAGLALKVLMWLGLFVVGMGGLTLVKPVENKERNFQQDVAAVMLITKFYLSSRDAERWGVKTVSHIIEHILFRTRESHLASYQGEPGSIPGQVTGSSQVGIVPDDAVGRRVFSGISRFSRPIIPIPLHVHFNNPHRLSRPRCQEPPKSLHFTSRESVTHVNHPKKHTLGDSIEMSSSRIGGRPEATRLYYSSLSGRAPAREVQDAVTELREREGSWTSRAEGKRYSGGGCNPVLILPERITQAPRDRRVLVDLWSGWRSKKGSASSGMHDTPSLGPWEARNRDRRVLSVSFEGKPGSIRSGVAPGFSHVGIVPDDAAVWRVFSGNFSGNPHRLSIPRF</sequence>
<keyword evidence="1" id="KW-1133">Transmembrane helix</keyword>
<dbReference type="Proteomes" id="UP001159363">
    <property type="component" value="Chromosome 9"/>
</dbReference>
<keyword evidence="3" id="KW-1185">Reference proteome</keyword>
<evidence type="ECO:0000313" key="3">
    <source>
        <dbReference type="Proteomes" id="UP001159363"/>
    </source>
</evidence>
<feature type="transmembrane region" description="Helical" evidence="1">
    <location>
        <begin position="323"/>
        <end position="346"/>
    </location>
</feature>
<keyword evidence="1" id="KW-0812">Transmembrane</keyword>
<keyword evidence="1" id="KW-0472">Membrane</keyword>
<evidence type="ECO:0000313" key="2">
    <source>
        <dbReference type="EMBL" id="KAJ8874578.1"/>
    </source>
</evidence>
<proteinExistence type="predicted"/>
<protein>
    <recommendedName>
        <fullName evidence="4">Ribosomal protein S3</fullName>
    </recommendedName>
</protein>
<name>A0ABQ9GRD3_9NEOP</name>
<organism evidence="2 3">
    <name type="scientific">Dryococelus australis</name>
    <dbReference type="NCBI Taxonomy" id="614101"/>
    <lineage>
        <taxon>Eukaryota</taxon>
        <taxon>Metazoa</taxon>
        <taxon>Ecdysozoa</taxon>
        <taxon>Arthropoda</taxon>
        <taxon>Hexapoda</taxon>
        <taxon>Insecta</taxon>
        <taxon>Pterygota</taxon>
        <taxon>Neoptera</taxon>
        <taxon>Polyneoptera</taxon>
        <taxon>Phasmatodea</taxon>
        <taxon>Verophasmatodea</taxon>
        <taxon>Anareolatae</taxon>
        <taxon>Phasmatidae</taxon>
        <taxon>Eurycanthinae</taxon>
        <taxon>Dryococelus</taxon>
    </lineage>
</organism>
<dbReference type="EMBL" id="JARBHB010000010">
    <property type="protein sequence ID" value="KAJ8874578.1"/>
    <property type="molecule type" value="Genomic_DNA"/>
</dbReference>
<accession>A0ABQ9GRD3</accession>
<comment type="caution">
    <text evidence="2">The sequence shown here is derived from an EMBL/GenBank/DDBJ whole genome shotgun (WGS) entry which is preliminary data.</text>
</comment>
<evidence type="ECO:0000256" key="1">
    <source>
        <dbReference type="SAM" id="Phobius"/>
    </source>
</evidence>
<gene>
    <name evidence="2" type="ORF">PR048_025444</name>
</gene>